<organism evidence="2 3">
    <name type="scientific">Cymbomonas tetramitiformis</name>
    <dbReference type="NCBI Taxonomy" id="36881"/>
    <lineage>
        <taxon>Eukaryota</taxon>
        <taxon>Viridiplantae</taxon>
        <taxon>Chlorophyta</taxon>
        <taxon>Pyramimonadophyceae</taxon>
        <taxon>Pyramimonadales</taxon>
        <taxon>Pyramimonadaceae</taxon>
        <taxon>Cymbomonas</taxon>
    </lineage>
</organism>
<feature type="region of interest" description="Disordered" evidence="1">
    <location>
        <begin position="145"/>
        <end position="198"/>
    </location>
</feature>
<dbReference type="AlphaFoldDB" id="A0AAE0GQW6"/>
<sequence>MLSVMIILAVRTRSTPSVSLPPPSASIAASRRLKQSSTFVSVDNRTVYWAGSADATCANPPSSDVLSADADGILITTTSGPSDLEWDVARDSDPYPLCGFSLDSDGTPSTYVLSGQEYSISSGFFAYKSYGSTTYQGTVYVAISSPPPGTPAPPLRPPSLPPLSPPPFSLPGRPPAPPPSPPPDPHPAPTPEKSPPPP</sequence>
<evidence type="ECO:0000313" key="2">
    <source>
        <dbReference type="EMBL" id="KAK3282622.1"/>
    </source>
</evidence>
<proteinExistence type="predicted"/>
<reference evidence="2 3" key="1">
    <citation type="journal article" date="2015" name="Genome Biol. Evol.">
        <title>Comparative Genomics of a Bacterivorous Green Alga Reveals Evolutionary Causalities and Consequences of Phago-Mixotrophic Mode of Nutrition.</title>
        <authorList>
            <person name="Burns J.A."/>
            <person name="Paasch A."/>
            <person name="Narechania A."/>
            <person name="Kim E."/>
        </authorList>
    </citation>
    <scope>NUCLEOTIDE SEQUENCE [LARGE SCALE GENOMIC DNA]</scope>
    <source>
        <strain evidence="2 3">PLY_AMNH</strain>
    </source>
</reference>
<comment type="caution">
    <text evidence="2">The sequence shown here is derived from an EMBL/GenBank/DDBJ whole genome shotgun (WGS) entry which is preliminary data.</text>
</comment>
<keyword evidence="3" id="KW-1185">Reference proteome</keyword>
<dbReference type="EMBL" id="LGRX02003220">
    <property type="protein sequence ID" value="KAK3282622.1"/>
    <property type="molecule type" value="Genomic_DNA"/>
</dbReference>
<gene>
    <name evidence="2" type="ORF">CYMTET_9644</name>
</gene>
<evidence type="ECO:0000256" key="1">
    <source>
        <dbReference type="SAM" id="MobiDB-lite"/>
    </source>
</evidence>
<name>A0AAE0GQW6_9CHLO</name>
<dbReference type="Proteomes" id="UP001190700">
    <property type="component" value="Unassembled WGS sequence"/>
</dbReference>
<evidence type="ECO:0000313" key="3">
    <source>
        <dbReference type="Proteomes" id="UP001190700"/>
    </source>
</evidence>
<accession>A0AAE0GQW6</accession>
<protein>
    <submittedName>
        <fullName evidence="2">Uncharacterized protein</fullName>
    </submittedName>
</protein>